<organism evidence="2 3">
    <name type="scientific">Solihabitans fulvus</name>
    <dbReference type="NCBI Taxonomy" id="1892852"/>
    <lineage>
        <taxon>Bacteria</taxon>
        <taxon>Bacillati</taxon>
        <taxon>Actinomycetota</taxon>
        <taxon>Actinomycetes</taxon>
        <taxon>Pseudonocardiales</taxon>
        <taxon>Pseudonocardiaceae</taxon>
        <taxon>Solihabitans</taxon>
    </lineage>
</organism>
<proteinExistence type="predicted"/>
<dbReference type="Proteomes" id="UP000323454">
    <property type="component" value="Unassembled WGS sequence"/>
</dbReference>
<feature type="transmembrane region" description="Helical" evidence="1">
    <location>
        <begin position="42"/>
        <end position="64"/>
    </location>
</feature>
<comment type="caution">
    <text evidence="2">The sequence shown here is derived from an EMBL/GenBank/DDBJ whole genome shotgun (WGS) entry which is preliminary data.</text>
</comment>
<sequence length="175" mass="18235">MCGPVIRDKASEGSGEPAEWADLRQEIDGVERSMARRIDPGVGAVVIAVAVLVLLVAAILPWIGTVSGWQVLTGQIPEGIKVGVLPRVFSYALTFVGVLGSALALALRRWGLAWVCALGGFASTVIGVLSIWSQQTTTSHHPGPGPGGGLVLAVLAVLVLASQWLRIAASRPNTR</sequence>
<dbReference type="OrthoDB" id="4773013at2"/>
<evidence type="ECO:0000313" key="3">
    <source>
        <dbReference type="Proteomes" id="UP000323454"/>
    </source>
</evidence>
<gene>
    <name evidence="2" type="ORF">F0L68_29150</name>
</gene>
<keyword evidence="1" id="KW-1133">Transmembrane helix</keyword>
<dbReference type="AlphaFoldDB" id="A0A5B2WS91"/>
<keyword evidence="3" id="KW-1185">Reference proteome</keyword>
<protein>
    <submittedName>
        <fullName evidence="2">Uncharacterized protein</fullName>
    </submittedName>
</protein>
<reference evidence="2 3" key="2">
    <citation type="submission" date="2019-09" db="EMBL/GenBank/DDBJ databases">
        <authorList>
            <person name="Jin C."/>
        </authorList>
    </citation>
    <scope>NUCLEOTIDE SEQUENCE [LARGE SCALE GENOMIC DNA]</scope>
    <source>
        <strain evidence="2 3">AN110305</strain>
    </source>
</reference>
<name>A0A5B2WS91_9PSEU</name>
<feature type="transmembrane region" description="Helical" evidence="1">
    <location>
        <begin position="112"/>
        <end position="133"/>
    </location>
</feature>
<evidence type="ECO:0000256" key="1">
    <source>
        <dbReference type="SAM" id="Phobius"/>
    </source>
</evidence>
<keyword evidence="1" id="KW-0812">Transmembrane</keyword>
<feature type="transmembrane region" description="Helical" evidence="1">
    <location>
        <begin position="145"/>
        <end position="165"/>
    </location>
</feature>
<keyword evidence="1" id="KW-0472">Membrane</keyword>
<reference evidence="2 3" key="1">
    <citation type="submission" date="2019-09" db="EMBL/GenBank/DDBJ databases">
        <title>Goodfellowia gen. nov., a new genus of the Pseudonocardineae related to Actinoalloteichus, containing Goodfellowia coeruleoviolacea gen. nov., comb. nov. gen. nov., comb. nov.</title>
        <authorList>
            <person name="Labeda D."/>
        </authorList>
    </citation>
    <scope>NUCLEOTIDE SEQUENCE [LARGE SCALE GENOMIC DNA]</scope>
    <source>
        <strain evidence="2 3">AN110305</strain>
    </source>
</reference>
<accession>A0A5B2WS91</accession>
<feature type="transmembrane region" description="Helical" evidence="1">
    <location>
        <begin position="84"/>
        <end position="105"/>
    </location>
</feature>
<dbReference type="EMBL" id="VUOB01000059">
    <property type="protein sequence ID" value="KAA2254853.1"/>
    <property type="molecule type" value="Genomic_DNA"/>
</dbReference>
<evidence type="ECO:0000313" key="2">
    <source>
        <dbReference type="EMBL" id="KAA2254853.1"/>
    </source>
</evidence>